<gene>
    <name evidence="6" type="ORF">TUBRATIS_000050</name>
</gene>
<evidence type="ECO:0000256" key="4">
    <source>
        <dbReference type="ARBA" id="ARBA00022842"/>
    </source>
</evidence>
<dbReference type="Pfam" id="PF00348">
    <property type="entry name" value="polyprenyl_synt"/>
    <property type="match status" value="1"/>
</dbReference>
<evidence type="ECO:0000256" key="2">
    <source>
        <dbReference type="ARBA" id="ARBA00022679"/>
    </source>
</evidence>
<evidence type="ECO:0000256" key="1">
    <source>
        <dbReference type="ARBA" id="ARBA00001946"/>
    </source>
</evidence>
<accession>A0A437AQH7</accession>
<name>A0A437AQH7_9MICR</name>
<dbReference type="SUPFAM" id="SSF48576">
    <property type="entry name" value="Terpenoid synthases"/>
    <property type="match status" value="1"/>
</dbReference>
<dbReference type="Gene3D" id="1.10.600.10">
    <property type="entry name" value="Farnesyl Diphosphate Synthase"/>
    <property type="match status" value="1"/>
</dbReference>
<evidence type="ECO:0000256" key="3">
    <source>
        <dbReference type="ARBA" id="ARBA00022723"/>
    </source>
</evidence>
<dbReference type="AlphaFoldDB" id="A0A437AQH7"/>
<dbReference type="PANTHER" id="PTHR11525:SF0">
    <property type="entry name" value="FARNESYL PYROPHOSPHATE SYNTHASE"/>
    <property type="match status" value="1"/>
</dbReference>
<dbReference type="GO" id="GO:0046872">
    <property type="term" value="F:metal ion binding"/>
    <property type="evidence" value="ECO:0007669"/>
    <property type="project" value="UniProtKB-KW"/>
</dbReference>
<dbReference type="STRING" id="291195.A0A437AQH7"/>
<dbReference type="GO" id="GO:0045337">
    <property type="term" value="P:farnesyl diphosphate biosynthetic process"/>
    <property type="evidence" value="ECO:0007669"/>
    <property type="project" value="TreeGrafter"/>
</dbReference>
<dbReference type="InterPro" id="IPR039702">
    <property type="entry name" value="FPS1-like"/>
</dbReference>
<dbReference type="Proteomes" id="UP000282876">
    <property type="component" value="Unassembled WGS sequence"/>
</dbReference>
<proteinExistence type="inferred from homology"/>
<dbReference type="GO" id="GO:0005737">
    <property type="term" value="C:cytoplasm"/>
    <property type="evidence" value="ECO:0007669"/>
    <property type="project" value="TreeGrafter"/>
</dbReference>
<dbReference type="EMBL" id="RCSS01000002">
    <property type="protein sequence ID" value="RVD93464.1"/>
    <property type="molecule type" value="Genomic_DNA"/>
</dbReference>
<keyword evidence="4" id="KW-0460">Magnesium</keyword>
<protein>
    <submittedName>
        <fullName evidence="6">Farnesyl pyrophosphate synthetase</fullName>
    </submittedName>
</protein>
<organism evidence="6 7">
    <name type="scientific">Tubulinosema ratisbonensis</name>
    <dbReference type="NCBI Taxonomy" id="291195"/>
    <lineage>
        <taxon>Eukaryota</taxon>
        <taxon>Fungi</taxon>
        <taxon>Fungi incertae sedis</taxon>
        <taxon>Microsporidia</taxon>
        <taxon>Tubulinosematoidea</taxon>
        <taxon>Tubulinosematidae</taxon>
        <taxon>Tubulinosema</taxon>
    </lineage>
</organism>
<evidence type="ECO:0000313" key="7">
    <source>
        <dbReference type="Proteomes" id="UP000282876"/>
    </source>
</evidence>
<keyword evidence="3" id="KW-0479">Metal-binding</keyword>
<keyword evidence="2 5" id="KW-0808">Transferase</keyword>
<dbReference type="PANTHER" id="PTHR11525">
    <property type="entry name" value="FARNESYL-PYROPHOSPHATE SYNTHETASE"/>
    <property type="match status" value="1"/>
</dbReference>
<comment type="cofactor">
    <cofactor evidence="1">
        <name>Mg(2+)</name>
        <dbReference type="ChEBI" id="CHEBI:18420"/>
    </cofactor>
</comment>
<dbReference type="InterPro" id="IPR000092">
    <property type="entry name" value="Polyprenyl_synt"/>
</dbReference>
<reference evidence="6 7" key="1">
    <citation type="submission" date="2018-10" db="EMBL/GenBank/DDBJ databases">
        <title>Draft genome sequence of the microsporidian Tubulinosema ratisbonensis.</title>
        <authorList>
            <person name="Polonais V."/>
            <person name="Peyretaillade E."/>
            <person name="Niehus S."/>
            <person name="Wawrzyniak I."/>
            <person name="Franchet A."/>
            <person name="Gaspin C."/>
            <person name="Reichstadt M."/>
            <person name="Belser C."/>
            <person name="Labadie K."/>
            <person name="Delbac F."/>
            <person name="Ferrandon D."/>
        </authorList>
    </citation>
    <scope>NUCLEOTIDE SEQUENCE [LARGE SCALE GENOMIC DNA]</scope>
    <source>
        <strain evidence="6 7">Franzen</strain>
    </source>
</reference>
<keyword evidence="7" id="KW-1185">Reference proteome</keyword>
<dbReference type="GO" id="GO:0004161">
    <property type="term" value="F:dimethylallyltranstransferase activity"/>
    <property type="evidence" value="ECO:0007669"/>
    <property type="project" value="TreeGrafter"/>
</dbReference>
<comment type="caution">
    <text evidence="6">The sequence shown here is derived from an EMBL/GenBank/DDBJ whole genome shotgun (WGS) entry which is preliminary data.</text>
</comment>
<evidence type="ECO:0000256" key="5">
    <source>
        <dbReference type="RuleBase" id="RU004466"/>
    </source>
</evidence>
<comment type="similarity">
    <text evidence="5">Belongs to the FPP/GGPP synthase family.</text>
</comment>
<dbReference type="InterPro" id="IPR008949">
    <property type="entry name" value="Isoprenoid_synthase_dom_sf"/>
</dbReference>
<evidence type="ECO:0000313" key="6">
    <source>
        <dbReference type="EMBL" id="RVD93464.1"/>
    </source>
</evidence>
<dbReference type="OrthoDB" id="10257492at2759"/>
<dbReference type="VEuPathDB" id="MicrosporidiaDB:TUBRATIS_000050"/>
<dbReference type="GO" id="GO:0004337">
    <property type="term" value="F:(2E,6E)-farnesyl diphosphate synthase activity"/>
    <property type="evidence" value="ECO:0007669"/>
    <property type="project" value="TreeGrafter"/>
</dbReference>
<sequence>MEVDLTLFKEELISLFFKNLNLKRTNYITEVLEYNTWDGKLTRASLTYSVLKKLGDISLNDLFLCYLNEIIQGSFIIFDDIMDQSELRRNKPCWHKVKGNKVIKDGYFLLSCVRKLLPSNKIIRLYDKMFFRSCLGQTHDSLSELSNFNDLCQLKNFYEMKNYKLICLNKNAFYTFYFPIKMGLLHRKISNLPNLFMVCKLLGELHQMQDDYLNFLPNTNKSCLDVKQRKNTWFMCKYFEKEEGNEFYDDILLEEKLREYINEYFKEEERLIDVISEIKVHLIGDVIQKCLLLMNKRKK</sequence>